<dbReference type="EMBL" id="JAGMWT010000001">
    <property type="protein sequence ID" value="KAH7138859.1"/>
    <property type="molecule type" value="Genomic_DNA"/>
</dbReference>
<dbReference type="OrthoDB" id="1577640at2759"/>
<keyword evidence="2" id="KW-1185">Reference proteome</keyword>
<reference evidence="1" key="1">
    <citation type="journal article" date="2021" name="Nat. Commun.">
        <title>Genetic determinants of endophytism in the Arabidopsis root mycobiome.</title>
        <authorList>
            <person name="Mesny F."/>
            <person name="Miyauchi S."/>
            <person name="Thiergart T."/>
            <person name="Pickel B."/>
            <person name="Atanasova L."/>
            <person name="Karlsson M."/>
            <person name="Huettel B."/>
            <person name="Barry K.W."/>
            <person name="Haridas S."/>
            <person name="Chen C."/>
            <person name="Bauer D."/>
            <person name="Andreopoulos W."/>
            <person name="Pangilinan J."/>
            <person name="LaButti K."/>
            <person name="Riley R."/>
            <person name="Lipzen A."/>
            <person name="Clum A."/>
            <person name="Drula E."/>
            <person name="Henrissat B."/>
            <person name="Kohler A."/>
            <person name="Grigoriev I.V."/>
            <person name="Martin F.M."/>
            <person name="Hacquard S."/>
        </authorList>
    </citation>
    <scope>NUCLEOTIDE SEQUENCE</scope>
    <source>
        <strain evidence="1">MPI-CAGE-CH-0243</strain>
    </source>
</reference>
<accession>A0A9P9J2D8</accession>
<evidence type="ECO:0000313" key="2">
    <source>
        <dbReference type="Proteomes" id="UP000700596"/>
    </source>
</evidence>
<name>A0A9P9J2D8_9PLEO</name>
<dbReference type="Proteomes" id="UP000700596">
    <property type="component" value="Unassembled WGS sequence"/>
</dbReference>
<protein>
    <submittedName>
        <fullName evidence="1">Uncharacterized protein</fullName>
    </submittedName>
</protein>
<comment type="caution">
    <text evidence="1">The sequence shown here is derived from an EMBL/GenBank/DDBJ whole genome shotgun (WGS) entry which is preliminary data.</text>
</comment>
<proteinExistence type="predicted"/>
<dbReference type="AlphaFoldDB" id="A0A9P9J2D8"/>
<sequence>MSNPKDYTVGWICALSDLEKILADFFLTRNTKGWSISLLTITKNDYTLRQIGKQNVVIARSEIWDNKRCDHRAGRGSNIHESPFWPDDRGSEVRPLLKMIFASATWFAKQKLFPTILQRQFKTISLSESIRRIILRRFSQLRWLY</sequence>
<evidence type="ECO:0000313" key="1">
    <source>
        <dbReference type="EMBL" id="KAH7138859.1"/>
    </source>
</evidence>
<gene>
    <name evidence="1" type="ORF">B0J11DRAFT_26636</name>
</gene>
<organism evidence="1 2">
    <name type="scientific">Dendryphion nanum</name>
    <dbReference type="NCBI Taxonomy" id="256645"/>
    <lineage>
        <taxon>Eukaryota</taxon>
        <taxon>Fungi</taxon>
        <taxon>Dikarya</taxon>
        <taxon>Ascomycota</taxon>
        <taxon>Pezizomycotina</taxon>
        <taxon>Dothideomycetes</taxon>
        <taxon>Pleosporomycetidae</taxon>
        <taxon>Pleosporales</taxon>
        <taxon>Torulaceae</taxon>
        <taxon>Dendryphion</taxon>
    </lineage>
</organism>